<sequence>MGFVPKNNEVWGAYTENSITYVGTNFVGNVTSTAEFHVFEYIIFSYSSNGTVDYCGSSSTVCRFVGYHNYNLPRDRYCFIVVNPNDVDYYIVIVYSFGGSGTNAFGSSTCRSIDKSADLPKKTIPLAILVRKYPTIRLLIGSHNIRSNYKKKSQE</sequence>
<protein>
    <submittedName>
        <fullName evidence="1">6648_t:CDS:1</fullName>
    </submittedName>
</protein>
<proteinExistence type="predicted"/>
<dbReference type="AlphaFoldDB" id="A0A9N9AE51"/>
<evidence type="ECO:0000313" key="1">
    <source>
        <dbReference type="EMBL" id="CAG8526981.1"/>
    </source>
</evidence>
<accession>A0A9N9AE51</accession>
<organism evidence="1 2">
    <name type="scientific">Cetraspora pellucida</name>
    <dbReference type="NCBI Taxonomy" id="1433469"/>
    <lineage>
        <taxon>Eukaryota</taxon>
        <taxon>Fungi</taxon>
        <taxon>Fungi incertae sedis</taxon>
        <taxon>Mucoromycota</taxon>
        <taxon>Glomeromycotina</taxon>
        <taxon>Glomeromycetes</taxon>
        <taxon>Diversisporales</taxon>
        <taxon>Gigasporaceae</taxon>
        <taxon>Cetraspora</taxon>
    </lineage>
</organism>
<comment type="caution">
    <text evidence="1">The sequence shown here is derived from an EMBL/GenBank/DDBJ whole genome shotgun (WGS) entry which is preliminary data.</text>
</comment>
<keyword evidence="2" id="KW-1185">Reference proteome</keyword>
<reference evidence="1" key="1">
    <citation type="submission" date="2021-06" db="EMBL/GenBank/DDBJ databases">
        <authorList>
            <person name="Kallberg Y."/>
            <person name="Tangrot J."/>
            <person name="Rosling A."/>
        </authorList>
    </citation>
    <scope>NUCLEOTIDE SEQUENCE</scope>
    <source>
        <strain evidence="1">FL966</strain>
    </source>
</reference>
<evidence type="ECO:0000313" key="2">
    <source>
        <dbReference type="Proteomes" id="UP000789759"/>
    </source>
</evidence>
<name>A0A9N9AE51_9GLOM</name>
<dbReference type="Proteomes" id="UP000789759">
    <property type="component" value="Unassembled WGS sequence"/>
</dbReference>
<dbReference type="EMBL" id="CAJVQA010001808">
    <property type="protein sequence ID" value="CAG8526981.1"/>
    <property type="molecule type" value="Genomic_DNA"/>
</dbReference>
<gene>
    <name evidence="1" type="ORF">CPELLU_LOCUS3664</name>
</gene>